<evidence type="ECO:0000313" key="2">
    <source>
        <dbReference type="Proteomes" id="UP000324222"/>
    </source>
</evidence>
<dbReference type="EMBL" id="VSRR010003610">
    <property type="protein sequence ID" value="MPC36804.1"/>
    <property type="molecule type" value="Genomic_DNA"/>
</dbReference>
<reference evidence="1 2" key="1">
    <citation type="submission" date="2019-05" db="EMBL/GenBank/DDBJ databases">
        <title>Another draft genome of Portunus trituberculatus and its Hox gene families provides insights of decapod evolution.</title>
        <authorList>
            <person name="Jeong J.-H."/>
            <person name="Song I."/>
            <person name="Kim S."/>
            <person name="Choi T."/>
            <person name="Kim D."/>
            <person name="Ryu S."/>
            <person name="Kim W."/>
        </authorList>
    </citation>
    <scope>NUCLEOTIDE SEQUENCE [LARGE SCALE GENOMIC DNA]</scope>
    <source>
        <tissue evidence="1">Muscle</tissue>
    </source>
</reference>
<comment type="caution">
    <text evidence="1">The sequence shown here is derived from an EMBL/GenBank/DDBJ whole genome shotgun (WGS) entry which is preliminary data.</text>
</comment>
<gene>
    <name evidence="1" type="ORF">E2C01_030270</name>
</gene>
<keyword evidence="2" id="KW-1185">Reference proteome</keyword>
<accession>A0A5B7EWV6</accession>
<evidence type="ECO:0000313" key="1">
    <source>
        <dbReference type="EMBL" id="MPC36804.1"/>
    </source>
</evidence>
<organism evidence="1 2">
    <name type="scientific">Portunus trituberculatus</name>
    <name type="common">Swimming crab</name>
    <name type="synonym">Neptunus trituberculatus</name>
    <dbReference type="NCBI Taxonomy" id="210409"/>
    <lineage>
        <taxon>Eukaryota</taxon>
        <taxon>Metazoa</taxon>
        <taxon>Ecdysozoa</taxon>
        <taxon>Arthropoda</taxon>
        <taxon>Crustacea</taxon>
        <taxon>Multicrustacea</taxon>
        <taxon>Malacostraca</taxon>
        <taxon>Eumalacostraca</taxon>
        <taxon>Eucarida</taxon>
        <taxon>Decapoda</taxon>
        <taxon>Pleocyemata</taxon>
        <taxon>Brachyura</taxon>
        <taxon>Eubrachyura</taxon>
        <taxon>Portunoidea</taxon>
        <taxon>Portunidae</taxon>
        <taxon>Portuninae</taxon>
        <taxon>Portunus</taxon>
    </lineage>
</organism>
<protein>
    <submittedName>
        <fullName evidence="1">Uncharacterized protein</fullName>
    </submittedName>
</protein>
<name>A0A5B7EWV6_PORTR</name>
<proteinExistence type="predicted"/>
<dbReference type="Proteomes" id="UP000324222">
    <property type="component" value="Unassembled WGS sequence"/>
</dbReference>
<dbReference type="AlphaFoldDB" id="A0A5B7EWV6"/>
<sequence length="67" mass="7710">MKATPPCHDLSRSFFLLGRRVSPWGWRSETLFVFLPPRRAKDSVRLGLKDPFSQSLPRHEPSSTMTP</sequence>